<dbReference type="Proteomes" id="UP001432027">
    <property type="component" value="Unassembled WGS sequence"/>
</dbReference>
<keyword evidence="3" id="KW-1185">Reference proteome</keyword>
<evidence type="ECO:0000313" key="3">
    <source>
        <dbReference type="Proteomes" id="UP001432027"/>
    </source>
</evidence>
<dbReference type="PANTHER" id="PTHR11046:SF25">
    <property type="match status" value="1"/>
</dbReference>
<reference evidence="2" key="1">
    <citation type="submission" date="2023-10" db="EMBL/GenBank/DDBJ databases">
        <title>Genome assembly of Pristionchus species.</title>
        <authorList>
            <person name="Yoshida K."/>
            <person name="Sommer R.J."/>
        </authorList>
    </citation>
    <scope>NUCLEOTIDE SEQUENCE</scope>
    <source>
        <strain evidence="2">RS0144</strain>
    </source>
</reference>
<accession>A0AAV5UCA6</accession>
<feature type="non-terminal residue" evidence="2">
    <location>
        <position position="1"/>
    </location>
</feature>
<evidence type="ECO:0000256" key="1">
    <source>
        <dbReference type="ARBA" id="ARBA00022722"/>
    </source>
</evidence>
<organism evidence="2 3">
    <name type="scientific">Pristionchus entomophagus</name>
    <dbReference type="NCBI Taxonomy" id="358040"/>
    <lineage>
        <taxon>Eukaryota</taxon>
        <taxon>Metazoa</taxon>
        <taxon>Ecdysozoa</taxon>
        <taxon>Nematoda</taxon>
        <taxon>Chromadorea</taxon>
        <taxon>Rhabditida</taxon>
        <taxon>Rhabditina</taxon>
        <taxon>Diplogasteromorpha</taxon>
        <taxon>Diplogasteroidea</taxon>
        <taxon>Neodiplogasteridae</taxon>
        <taxon>Pristionchus</taxon>
    </lineage>
</organism>
<evidence type="ECO:0000313" key="2">
    <source>
        <dbReference type="EMBL" id="GMT04142.1"/>
    </source>
</evidence>
<name>A0AAV5UCA6_9BILA</name>
<dbReference type="GO" id="GO:0000175">
    <property type="term" value="F:3'-5'-RNA exonuclease activity"/>
    <property type="evidence" value="ECO:0007669"/>
    <property type="project" value="InterPro"/>
</dbReference>
<proteinExistence type="predicted"/>
<dbReference type="PANTHER" id="PTHR11046">
    <property type="entry name" value="OLIGORIBONUCLEASE, MITOCHONDRIAL"/>
    <property type="match status" value="1"/>
</dbReference>
<sequence length="335" mass="37084">SPSATSVRRFAVASLSVAKAHAYEHLDQAIEIGEQLCLYSDETNKLGSKMQLFGAGVEKESGGQEVYLLGLAQVPDKSAQTAFSVLKDRFDGLSRGVGDTLPRVISDWDSLSDTQRKQALTFHVFYCQLHTIANYTNIELEAIAEYDRLRTGLTVLKEVTRLFGDRSAGLHGCIKDRIFAHRESLKKFIHERGSGRPELIKIGEMLDLQIVGEHLQILGLLDQLVTGPLWRLAENVTHVMETGATVSLLLSWVRECRESPVTMFSGNCSVPSLHSIAPGSEEFLEKLLSVNPSEASLEAVALVMESSLGYFEYLFEDFIPKYSYSSTRYSVLGDG</sequence>
<keyword evidence="1" id="KW-0378">Hydrolase</keyword>
<comment type="caution">
    <text evidence="2">The sequence shown here is derived from an EMBL/GenBank/DDBJ whole genome shotgun (WGS) entry which is preliminary data.</text>
</comment>
<gene>
    <name evidence="2" type="ORF">PENTCL1PPCAC_26316</name>
</gene>
<dbReference type="InterPro" id="IPR022894">
    <property type="entry name" value="Oligoribonuclease"/>
</dbReference>
<dbReference type="EMBL" id="BTSX01000006">
    <property type="protein sequence ID" value="GMT04142.1"/>
    <property type="molecule type" value="Genomic_DNA"/>
</dbReference>
<keyword evidence="1" id="KW-0540">Nuclease</keyword>
<dbReference type="AlphaFoldDB" id="A0AAV5UCA6"/>
<protein>
    <submittedName>
        <fullName evidence="2">Uncharacterized protein</fullName>
    </submittedName>
</protein>